<evidence type="ECO:0000256" key="4">
    <source>
        <dbReference type="ARBA" id="ARBA00005028"/>
    </source>
</evidence>
<dbReference type="PANTHER" id="PTHR43725">
    <property type="entry name" value="UDP-GLUCOSE 4-EPIMERASE"/>
    <property type="match status" value="1"/>
</dbReference>
<dbReference type="SUPFAM" id="SSF51735">
    <property type="entry name" value="NAD(P)-binding Rossmann-fold domains"/>
    <property type="match status" value="1"/>
</dbReference>
<keyword evidence="6 11" id="KW-0413">Isomerase</keyword>
<evidence type="ECO:0000256" key="8">
    <source>
        <dbReference type="ARBA" id="ARBA00037955"/>
    </source>
</evidence>
<evidence type="ECO:0000256" key="5">
    <source>
        <dbReference type="ARBA" id="ARBA00023027"/>
    </source>
</evidence>
<evidence type="ECO:0000256" key="7">
    <source>
        <dbReference type="ARBA" id="ARBA00037676"/>
    </source>
</evidence>
<dbReference type="GO" id="GO:0005996">
    <property type="term" value="P:monosaccharide metabolic process"/>
    <property type="evidence" value="ECO:0007669"/>
    <property type="project" value="TreeGrafter"/>
</dbReference>
<evidence type="ECO:0000256" key="6">
    <source>
        <dbReference type="ARBA" id="ARBA00023235"/>
    </source>
</evidence>
<proteinExistence type="inferred from homology"/>
<organism evidence="11 12">
    <name type="scientific">Cyberlindnera jadinii (strain ATCC 18201 / CBS 1600 / BCRC 20928 / JCM 3617 / NBRC 0987 / NRRL Y-1542)</name>
    <name type="common">Torula yeast</name>
    <name type="synonym">Candida utilis</name>
    <dbReference type="NCBI Taxonomy" id="983966"/>
    <lineage>
        <taxon>Eukaryota</taxon>
        <taxon>Fungi</taxon>
        <taxon>Dikarya</taxon>
        <taxon>Ascomycota</taxon>
        <taxon>Saccharomycotina</taxon>
        <taxon>Saccharomycetes</taxon>
        <taxon>Phaffomycetales</taxon>
        <taxon>Phaffomycetaceae</taxon>
        <taxon>Cyberlindnera</taxon>
    </lineage>
</organism>
<dbReference type="EMBL" id="CDQK01000007">
    <property type="protein sequence ID" value="CEP24991.1"/>
    <property type="molecule type" value="Genomic_DNA"/>
</dbReference>
<protein>
    <submittedName>
        <fullName evidence="11">UDP-glucose 4-epimerase</fullName>
        <ecNumber evidence="11">5.1.3.2</ecNumber>
    </submittedName>
</protein>
<dbReference type="GO" id="GO:0003978">
    <property type="term" value="F:UDP-glucose 4-epimerase activity"/>
    <property type="evidence" value="ECO:0007669"/>
    <property type="project" value="UniProtKB-EC"/>
</dbReference>
<gene>
    <name evidence="11" type="primary">galE</name>
    <name evidence="11" type="ORF">BN1211_5965</name>
</gene>
<evidence type="ECO:0000256" key="3">
    <source>
        <dbReference type="ARBA" id="ARBA00004947"/>
    </source>
</evidence>
<comment type="similarity">
    <text evidence="8">In the N-terminal section; belongs to the NAD(P)-dependent epimerase/dehydratase family.</text>
</comment>
<comment type="function">
    <text evidence="7">Mutarotase converts alpha-aldose to the beta-anomer. It is active on D-glucose, L-arabinose, D-xylose, D-galactose, maltose and lactose.</text>
</comment>
<dbReference type="InterPro" id="IPR016040">
    <property type="entry name" value="NAD(P)-bd_dom"/>
</dbReference>
<evidence type="ECO:0000256" key="2">
    <source>
        <dbReference type="ARBA" id="ARBA00001911"/>
    </source>
</evidence>
<comment type="pathway">
    <text evidence="3">Carbohydrate metabolism; galactose metabolism.</text>
</comment>
<dbReference type="Gene3D" id="3.40.50.720">
    <property type="entry name" value="NAD(P)-binding Rossmann-like Domain"/>
    <property type="match status" value="1"/>
</dbReference>
<evidence type="ECO:0000256" key="9">
    <source>
        <dbReference type="ARBA" id="ARBA00038238"/>
    </source>
</evidence>
<comment type="catalytic activity">
    <reaction evidence="1">
        <text>UDP-alpha-D-glucose = UDP-alpha-D-galactose</text>
        <dbReference type="Rhea" id="RHEA:22168"/>
        <dbReference type="ChEBI" id="CHEBI:58885"/>
        <dbReference type="ChEBI" id="CHEBI:66914"/>
        <dbReference type="EC" id="5.1.3.2"/>
    </reaction>
</comment>
<feature type="domain" description="NAD(P)-binding" evidence="10">
    <location>
        <begin position="8"/>
        <end position="322"/>
    </location>
</feature>
<comment type="pathway">
    <text evidence="4">Carbohydrate metabolism; hexose metabolism.</text>
</comment>
<dbReference type="Proteomes" id="UP000038830">
    <property type="component" value="Unassembled WGS sequence"/>
</dbReference>
<dbReference type="EC" id="5.1.3.2" evidence="11"/>
<dbReference type="Gene3D" id="3.90.25.10">
    <property type="entry name" value="UDP-galactose 4-epimerase, domain 1"/>
    <property type="match status" value="1"/>
</dbReference>
<sequence length="330" mass="37016">MTIINYTLVTGGLGYIASHTIPLIEGRVVIVDNCSNSNIDTLKGINALVRDEPVDFYHVDLTDAEQLAKFFDEFHNDGHNKRQITRVLHFAGLKSVSDSLAEPELYYDHNVKATVNLLDQIRRFRQIETLVFASSAAVYGAAQSPISESIKCIPTTPYGATKLKVETILREFASSYPTVNIGMLRYFNPVGVHPSGLLGEQSKNLMPMVLKSLKEGKEMTVYDGIRDYVSVLDVARACMLVIQYLEYHRQANVFESWNLGSGQGLSVKEILELFKASTGVHVPYREAGKREGDVDVLISDITKAKAQLDWQPCVSLDQSFKDLWRWYTSQ</sequence>
<dbReference type="Pfam" id="PF16363">
    <property type="entry name" value="GDP_Man_Dehyd"/>
    <property type="match status" value="1"/>
</dbReference>
<accession>A0A0H5C9C6</accession>
<evidence type="ECO:0000259" key="10">
    <source>
        <dbReference type="Pfam" id="PF16363"/>
    </source>
</evidence>
<dbReference type="PANTHER" id="PTHR43725:SF47">
    <property type="entry name" value="UDP-GLUCOSE 4-EPIMERASE"/>
    <property type="match status" value="1"/>
</dbReference>
<dbReference type="GO" id="GO:0005829">
    <property type="term" value="C:cytosol"/>
    <property type="evidence" value="ECO:0007669"/>
    <property type="project" value="TreeGrafter"/>
</dbReference>
<evidence type="ECO:0000313" key="12">
    <source>
        <dbReference type="Proteomes" id="UP000038830"/>
    </source>
</evidence>
<comment type="cofactor">
    <cofactor evidence="2">
        <name>NAD(+)</name>
        <dbReference type="ChEBI" id="CHEBI:57540"/>
    </cofactor>
</comment>
<dbReference type="InterPro" id="IPR036291">
    <property type="entry name" value="NAD(P)-bd_dom_sf"/>
</dbReference>
<dbReference type="AlphaFoldDB" id="A0A0H5C9C6"/>
<evidence type="ECO:0000256" key="1">
    <source>
        <dbReference type="ARBA" id="ARBA00000083"/>
    </source>
</evidence>
<evidence type="ECO:0000313" key="11">
    <source>
        <dbReference type="EMBL" id="CEP24991.1"/>
    </source>
</evidence>
<keyword evidence="5" id="KW-0520">NAD</keyword>
<comment type="similarity">
    <text evidence="9">In the C-terminal section; belongs to the aldose epimerase family.</text>
</comment>
<name>A0A0H5C9C6_CYBJN</name>
<reference evidence="12" key="1">
    <citation type="journal article" date="2015" name="J. Biotechnol.">
        <title>The structure of the Cyberlindnera jadinii genome and its relation to Candida utilis analyzed by the occurrence of single nucleotide polymorphisms.</title>
        <authorList>
            <person name="Rupp O."/>
            <person name="Brinkrolf K."/>
            <person name="Buerth C."/>
            <person name="Kunigo M."/>
            <person name="Schneider J."/>
            <person name="Jaenicke S."/>
            <person name="Goesmann A."/>
            <person name="Puehler A."/>
            <person name="Jaeger K.-E."/>
            <person name="Ernst J.F."/>
        </authorList>
    </citation>
    <scope>NUCLEOTIDE SEQUENCE [LARGE SCALE GENOMIC DNA]</scope>
    <source>
        <strain evidence="12">ATCC 18201 / CBS 1600 / BCRC 20928 / JCM 3617 / NBRC 0987 / NRRL Y-1542</strain>
    </source>
</reference>